<dbReference type="SUPFAM" id="SSF69618">
    <property type="entry name" value="HemD-like"/>
    <property type="match status" value="1"/>
</dbReference>
<dbReference type="AlphaFoldDB" id="A0A183JRN5"/>
<dbReference type="Proteomes" id="UP000279833">
    <property type="component" value="Unassembled WGS sequence"/>
</dbReference>
<dbReference type="WBParaSite" id="SCUD_0000537401-mRNA-1">
    <property type="protein sequence ID" value="SCUD_0000537401-mRNA-1"/>
    <property type="gene ID" value="SCUD_0000537401"/>
</dbReference>
<evidence type="ECO:0000313" key="3">
    <source>
        <dbReference type="WBParaSite" id="SCUD_0000537401-mRNA-1"/>
    </source>
</evidence>
<dbReference type="EMBL" id="UZAK01008642">
    <property type="protein sequence ID" value="VDO95199.1"/>
    <property type="molecule type" value="Genomic_DNA"/>
</dbReference>
<gene>
    <name evidence="1" type="ORF">SCUD_LOCUS5374</name>
</gene>
<name>A0A183JRN5_9TREM</name>
<protein>
    <submittedName>
        <fullName evidence="3">Hydroxymethylbilane hydrolyase [cyclizing]</fullName>
    </submittedName>
</protein>
<dbReference type="GO" id="GO:0033014">
    <property type="term" value="P:tetrapyrrole biosynthetic process"/>
    <property type="evidence" value="ECO:0007669"/>
    <property type="project" value="InterPro"/>
</dbReference>
<keyword evidence="2" id="KW-1185">Reference proteome</keyword>
<sequence length="60" mass="6596">MFFLYPQLISLEKVSVPFLYKLVAMGRATATRLKELGLTVSAVASSPKPESLLTALKQLK</sequence>
<accession>A0A183JRN5</accession>
<dbReference type="Gene3D" id="3.40.50.10090">
    <property type="match status" value="1"/>
</dbReference>
<organism evidence="3">
    <name type="scientific">Schistosoma curassoni</name>
    <dbReference type="NCBI Taxonomy" id="6186"/>
    <lineage>
        <taxon>Eukaryota</taxon>
        <taxon>Metazoa</taxon>
        <taxon>Spiralia</taxon>
        <taxon>Lophotrochozoa</taxon>
        <taxon>Platyhelminthes</taxon>
        <taxon>Trematoda</taxon>
        <taxon>Digenea</taxon>
        <taxon>Strigeidida</taxon>
        <taxon>Schistosomatoidea</taxon>
        <taxon>Schistosomatidae</taxon>
        <taxon>Schistosoma</taxon>
    </lineage>
</organism>
<dbReference type="STRING" id="6186.A0A183JRN5"/>
<reference evidence="1 2" key="2">
    <citation type="submission" date="2018-11" db="EMBL/GenBank/DDBJ databases">
        <authorList>
            <consortium name="Pathogen Informatics"/>
        </authorList>
    </citation>
    <scope>NUCLEOTIDE SEQUENCE [LARGE SCALE GENOMIC DNA]</scope>
    <source>
        <strain evidence="1">Dakar</strain>
        <strain evidence="2">Dakar, Senegal</strain>
    </source>
</reference>
<dbReference type="GO" id="GO:0004852">
    <property type="term" value="F:uroporphyrinogen-III synthase activity"/>
    <property type="evidence" value="ECO:0007669"/>
    <property type="project" value="InterPro"/>
</dbReference>
<proteinExistence type="predicted"/>
<evidence type="ECO:0000313" key="1">
    <source>
        <dbReference type="EMBL" id="VDO95199.1"/>
    </source>
</evidence>
<dbReference type="InterPro" id="IPR036108">
    <property type="entry name" value="4pyrrol_syn_uPrphyn_synt_sf"/>
</dbReference>
<evidence type="ECO:0000313" key="2">
    <source>
        <dbReference type="Proteomes" id="UP000279833"/>
    </source>
</evidence>
<reference evidence="3" key="1">
    <citation type="submission" date="2016-06" db="UniProtKB">
        <authorList>
            <consortium name="WormBaseParasite"/>
        </authorList>
    </citation>
    <scope>IDENTIFICATION</scope>
</reference>